<dbReference type="Proteomes" id="UP000053593">
    <property type="component" value="Unassembled WGS sequence"/>
</dbReference>
<evidence type="ECO:0000313" key="2">
    <source>
        <dbReference type="EMBL" id="KIK61510.1"/>
    </source>
</evidence>
<keyword evidence="3" id="KW-1185">Reference proteome</keyword>
<dbReference type="EMBL" id="KN834771">
    <property type="protein sequence ID" value="KIK61510.1"/>
    <property type="molecule type" value="Genomic_DNA"/>
</dbReference>
<gene>
    <name evidence="2" type="ORF">GYMLUDRAFT_43070</name>
    <name evidence="1" type="ORF">GYMLUDRAFT_50796</name>
</gene>
<dbReference type="EMBL" id="KN834874">
    <property type="protein sequence ID" value="KIK51057.1"/>
    <property type="molecule type" value="Genomic_DNA"/>
</dbReference>
<evidence type="ECO:0000313" key="1">
    <source>
        <dbReference type="EMBL" id="KIK51057.1"/>
    </source>
</evidence>
<organism evidence="2 3">
    <name type="scientific">Collybiopsis luxurians FD-317 M1</name>
    <dbReference type="NCBI Taxonomy" id="944289"/>
    <lineage>
        <taxon>Eukaryota</taxon>
        <taxon>Fungi</taxon>
        <taxon>Dikarya</taxon>
        <taxon>Basidiomycota</taxon>
        <taxon>Agaricomycotina</taxon>
        <taxon>Agaricomycetes</taxon>
        <taxon>Agaricomycetidae</taxon>
        <taxon>Agaricales</taxon>
        <taxon>Marasmiineae</taxon>
        <taxon>Omphalotaceae</taxon>
        <taxon>Collybiopsis</taxon>
        <taxon>Collybiopsis luxurians</taxon>
    </lineage>
</organism>
<protein>
    <submittedName>
        <fullName evidence="1">Unplaced genomic scaffold GYMLUscaffold_126, whole genome shotgun sequence</fullName>
    </submittedName>
</protein>
<proteinExistence type="predicted"/>
<name>A0A0D0BCZ8_9AGAR</name>
<sequence length="65" mass="7328">MSIENTSIASINFTILNHSITRSYLNFNNEADLSVNLLQWMMPPMPEVSESTAMRTQLISAHGMK</sequence>
<dbReference type="HOGENOM" id="CLU_2849893_0_0_1"/>
<accession>A0A0D0BCZ8</accession>
<reference evidence="2 3" key="1">
    <citation type="submission" date="2014-04" db="EMBL/GenBank/DDBJ databases">
        <title>Evolutionary Origins and Diversification of the Mycorrhizal Mutualists.</title>
        <authorList>
            <consortium name="DOE Joint Genome Institute"/>
            <consortium name="Mycorrhizal Genomics Consortium"/>
            <person name="Kohler A."/>
            <person name="Kuo A."/>
            <person name="Nagy L.G."/>
            <person name="Floudas D."/>
            <person name="Copeland A."/>
            <person name="Barry K.W."/>
            <person name="Cichocki N."/>
            <person name="Veneault-Fourrey C."/>
            <person name="LaButti K."/>
            <person name="Lindquist E.A."/>
            <person name="Lipzen A."/>
            <person name="Lundell T."/>
            <person name="Morin E."/>
            <person name="Murat C."/>
            <person name="Riley R."/>
            <person name="Ohm R."/>
            <person name="Sun H."/>
            <person name="Tunlid A."/>
            <person name="Henrissat B."/>
            <person name="Grigoriev I.V."/>
            <person name="Hibbett D.S."/>
            <person name="Martin F."/>
        </authorList>
    </citation>
    <scope>NUCLEOTIDE SEQUENCE [LARGE SCALE GENOMIC DNA]</scope>
    <source>
        <strain evidence="2 3">FD-317 M1</strain>
    </source>
</reference>
<dbReference type="AlphaFoldDB" id="A0A0D0BCZ8"/>
<evidence type="ECO:0000313" key="3">
    <source>
        <dbReference type="Proteomes" id="UP000053593"/>
    </source>
</evidence>